<dbReference type="PANTHER" id="PTHR46601">
    <property type="entry name" value="ULP_PROTEASE DOMAIN-CONTAINING PROTEIN"/>
    <property type="match status" value="1"/>
</dbReference>
<keyword evidence="2" id="KW-1185">Reference proteome</keyword>
<evidence type="ECO:0000313" key="1">
    <source>
        <dbReference type="EMBL" id="CAG2247888.1"/>
    </source>
</evidence>
<organism evidence="1 2">
    <name type="scientific">Mytilus edulis</name>
    <name type="common">Blue mussel</name>
    <dbReference type="NCBI Taxonomy" id="6550"/>
    <lineage>
        <taxon>Eukaryota</taxon>
        <taxon>Metazoa</taxon>
        <taxon>Spiralia</taxon>
        <taxon>Lophotrochozoa</taxon>
        <taxon>Mollusca</taxon>
        <taxon>Bivalvia</taxon>
        <taxon>Autobranchia</taxon>
        <taxon>Pteriomorphia</taxon>
        <taxon>Mytilida</taxon>
        <taxon>Mytiloidea</taxon>
        <taxon>Mytilidae</taxon>
        <taxon>Mytilinae</taxon>
        <taxon>Mytilus</taxon>
    </lineage>
</organism>
<evidence type="ECO:0000313" key="2">
    <source>
        <dbReference type="Proteomes" id="UP000683360"/>
    </source>
</evidence>
<reference evidence="1" key="1">
    <citation type="submission" date="2021-03" db="EMBL/GenBank/DDBJ databases">
        <authorList>
            <person name="Bekaert M."/>
        </authorList>
    </citation>
    <scope>NUCLEOTIDE SEQUENCE</scope>
</reference>
<dbReference type="PANTHER" id="PTHR46601:SF1">
    <property type="entry name" value="ADF-H DOMAIN-CONTAINING PROTEIN"/>
    <property type="match status" value="1"/>
</dbReference>
<sequence length="2227" mass="250054">MEFRKKLLIENEPNECYSTPVYDSISDVVNATLCEKVDGSHNLQCLKRNCSDCGVKILNFLPCELDVSDTAEFVKWEKFENVSVNVKGNKTIKKLMLVKKESQVGELFSYFRKLIETFPVHQHRATWQNEQFQNLVRNLPEKQCVCVHDFSENYRCSELTEIQSAYFQKSEVSVHVTILHRHALLEYDGVDSSEDFPEIITEQFFVISPDLVHDQYFVHQVRNYIAEYLQSISYSVETMHEFTDWCAAQYKSRHCFGDISQTSDDFGYQHFTRNFFETSHAKGPQDAAGGIIKRQADCAILRGQTQIRTAKDLYEYANSFLTQPRSHCKRRIFRYAETIHRDNRLSFKPVPSIRSLHQVRASRDSAKGLINISELSCFCVNCCHHMYDQCSNSIKTGGYTEWEMKREYRADAQENEENEQVSLQELVSVGQLVALYTDDDEEEYYMLKVEKSMETLRIDTTDSWGSLLPAGTPVFRGLYYNKTNSPFQYRLVNRKAVVPAASVVYICSEVTANNVIRITEETHLNVYVSVRGINGASLTSVVTSNGLYMSYLSQGMDPLSHVGVADILENSVGDVQFQSVDDTYRASWDMSGDICPVTSYEWKIQRLDGLVIQDWLKMNLKTDGMTDGLRLENGKMYYSLVKVTNALNYTYILRSDGVTIEKNPLLPGKVFDGDIRGYDIKFLPSNTIIYANWDGFGLPSNAMKQVNVLSGNPGLQVDQSQLEAQDPNQEVVFYEVAVGTDRRFPKTRDDVVPFTNVGLNKTVIFYDLELTPLTGNYYFTVKAYSASYSIATVTSNGFKVGFNEGVTAGVILMQKYIATDTYLDIQFEGFTSKLDILMYHVALSNNSDANNTNCKAYIDGGSASVEEKKQLFTDYDATNINKYTFTTMKNLDLIQGASYYVYVMGTDKSGACGMVMHEFIVDFTQPDKGRIKTGPYFDMPVTYNPSNTSVYVYWEGYFDNVSDIATYEVSLWRNKSCSEVSESEMIVSWITLTNNYTDYSFIDLTLNKSEPLSVKFIITNGAGLSITDESVPILVDMTKPTPGKVVDGWDFKKDRVWFNSPNSAKGSILHMASPFGMACPTRPVPILNDTNWKILQQIGFRDPTGQNWPIKMRTENIGHEMFDDELWIKLARDTNLNTMYSGGYFRKADYERGGKWEFEIKAASGKGMAATSVMLWDGPEGEIMPYNHVPEADWSVTVCYCCFENPIPTTCTACNCTSYLTAKFGNGSIVAPTTEAVPVVKYSTSSPYKVVNNPKGGAVIVPIGLLMQPARASCGIEIFAGDDPHVVTWCRIFNDTLPPQVVEDVLTFDPSADFHTYRIVVDFEADEAVNPSLCFYLYVDGVLWSKVCGIRDLSTDTDLIFHVRVVLPPELGALCRYGAPFRGGENPIIKYEIGIGTTKLGTEVVPYRDMSVPCLPCPNFCSRYNCNSTCDADKYVLYPFMLDNFTLPATRVEDNVTKTIDYYITVKAVLSSGITTVVSSDGFYIDDTPPIFDPDVMGSDIYIDVDQGEFTPVRYQGSNSTIKAFWRCYDDESDVVDNLWAIGTTVGGQDLQEFESVGTNQVAMNSTFEGILEQNTTYYVSLICANGAGHVVSFNDTKGVIVLLEPPIDDVNTTIPGATQLSVDVVPKDALQSTDSTKLGVTFTLSHDDSVNRYDLCCGTDEGKEDIFPCTWVGYNVSGTVMIEDGYVRINGVNIRRLSELNPVQNTNLSGADRLSSANNVFKMEPGRTVFLMMRLCNAAMRCFNKTMGSVIITNANTDLETSLNGLAITISVSSSSGRRKKRAVRDDLVIVTPSNLTSGHSTTFTILTHTEITATYDSAASTDFVPYIIDPSTTTDLVDRILLRRLYESEFAFSFVSVGHIMMPGPILMTFSDVAGPELHSGNRTILTNWNPVRQLWEESSRTCNETDTEVFNNDGTVTIKVCNTWRDLTEGAVNDPYFKHETMFSLANAKASITNSEPYLTVPDVIYMSEDAGTIQYQLEATDDEGDTIEFYLVCNYTDYTMGTPILSVDGILLFTPCENCQGIQTFPLILQEVQNDLEIPPNNVTVWLTVNVTDIANPPVIFLTLIGESQLPADPTEPVIVYLEQKNDWNEPIWSPSWNALLGAYDIESEDKPQLNVQEPDFGTLNIIDNTTDIPTILNPCPNVTRRTDNMMFPCDLSLLKPVHEHEWNYMKLTYIQNYSFSGYDVAKIYFSDANGGLSHLVTIQFTVMESPCRNGGECERRFT</sequence>
<accession>A0A8S3UZ58</accession>
<dbReference type="Proteomes" id="UP000683360">
    <property type="component" value="Unassembled WGS sequence"/>
</dbReference>
<dbReference type="OrthoDB" id="10042078at2759"/>
<gene>
    <name evidence="1" type="ORF">MEDL_59772</name>
</gene>
<proteinExistence type="predicted"/>
<dbReference type="EMBL" id="CAJPWZ010002917">
    <property type="protein sequence ID" value="CAG2247888.1"/>
    <property type="molecule type" value="Genomic_DNA"/>
</dbReference>
<comment type="caution">
    <text evidence="1">The sequence shown here is derived from an EMBL/GenBank/DDBJ whole genome shotgun (WGS) entry which is preliminary data.</text>
</comment>
<protein>
    <submittedName>
        <fullName evidence="1">Uncharacterized protein</fullName>
    </submittedName>
</protein>
<name>A0A8S3UZ58_MYTED</name>